<proteinExistence type="predicted"/>
<protein>
    <submittedName>
        <fullName evidence="1">Uncharacterized protein</fullName>
    </submittedName>
</protein>
<dbReference type="EMBL" id="JACGBJ010000002">
    <property type="protein sequence ID" value="MBA5800700.1"/>
    <property type="molecule type" value="Genomic_DNA"/>
</dbReference>
<evidence type="ECO:0000313" key="2">
    <source>
        <dbReference type="Proteomes" id="UP000539787"/>
    </source>
</evidence>
<gene>
    <name evidence="1" type="ORF">HX902_03560</name>
</gene>
<dbReference type="Proteomes" id="UP000539787">
    <property type="component" value="Unassembled WGS sequence"/>
</dbReference>
<evidence type="ECO:0000313" key="1">
    <source>
        <dbReference type="EMBL" id="MBA5800700.1"/>
    </source>
</evidence>
<reference evidence="1 2" key="1">
    <citation type="submission" date="2020-07" db="EMBL/GenBank/DDBJ databases">
        <authorList>
            <person name="Sun Q."/>
        </authorList>
    </citation>
    <scope>NUCLEOTIDE SEQUENCE [LARGE SCALE GENOMIC DNA]</scope>
    <source>
        <strain evidence="1 2">WYCCWR 11317</strain>
    </source>
</reference>
<name>A0ABR6A265_9HYPH</name>
<keyword evidence="2" id="KW-1185">Reference proteome</keyword>
<sequence length="221" mass="23710">MSLIFAAPASQGLACGYDNPQSVSRGFLNWIYPDSLYVIGAISREVAARRLPLSNFDRGGPADLFGHNFLLAKTSLEQFGTMLDVASPEPLQTSVALVLVEPMLWARFQPAPEGVRTAVHVSGAERGDLVVITGEAVIAEIAAQRLTLSEAYARGVVRVYGSDARIVEFLRTYGPIGANASAHDAKAKLSVAPARISADVACRHRLTQIEGCFPSVRKTDQ</sequence>
<organism evidence="1 2">
    <name type="scientific">Rhizobium changzhiense</name>
    <dbReference type="NCBI Taxonomy" id="2692317"/>
    <lineage>
        <taxon>Bacteria</taxon>
        <taxon>Pseudomonadati</taxon>
        <taxon>Pseudomonadota</taxon>
        <taxon>Alphaproteobacteria</taxon>
        <taxon>Hyphomicrobiales</taxon>
        <taxon>Rhizobiaceae</taxon>
        <taxon>Rhizobium/Agrobacterium group</taxon>
        <taxon>Rhizobium</taxon>
    </lineage>
</organism>
<comment type="caution">
    <text evidence="1">The sequence shown here is derived from an EMBL/GenBank/DDBJ whole genome shotgun (WGS) entry which is preliminary data.</text>
</comment>
<accession>A0ABR6A265</accession>